<reference evidence="3 4" key="1">
    <citation type="journal article" date="2009" name="Nature">
        <title>Evolution of pathogenicity and sexual reproduction in eight Candida genomes.</title>
        <authorList>
            <person name="Butler G."/>
            <person name="Rasmussen M.D."/>
            <person name="Lin M.F."/>
            <person name="Santos M.A."/>
            <person name="Sakthikumar S."/>
            <person name="Munro C.A."/>
            <person name="Rheinbay E."/>
            <person name="Grabherr M."/>
            <person name="Forche A."/>
            <person name="Reedy J.L."/>
            <person name="Agrafioti I."/>
            <person name="Arnaud M.B."/>
            <person name="Bates S."/>
            <person name="Brown A.J."/>
            <person name="Brunke S."/>
            <person name="Costanzo M.C."/>
            <person name="Fitzpatrick D.A."/>
            <person name="de Groot P.W."/>
            <person name="Harris D."/>
            <person name="Hoyer L.L."/>
            <person name="Hube B."/>
            <person name="Klis F.M."/>
            <person name="Kodira C."/>
            <person name="Lennard N."/>
            <person name="Logue M.E."/>
            <person name="Martin R."/>
            <person name="Neiman A.M."/>
            <person name="Nikolaou E."/>
            <person name="Quail M.A."/>
            <person name="Quinn J."/>
            <person name="Santos M.C."/>
            <person name="Schmitzberger F.F."/>
            <person name="Sherlock G."/>
            <person name="Shah P."/>
            <person name="Silverstein K.A."/>
            <person name="Skrzypek M.S."/>
            <person name="Soll D."/>
            <person name="Staggs R."/>
            <person name="Stansfield I."/>
            <person name="Stumpf M.P."/>
            <person name="Sudbery P.E."/>
            <person name="Srikantha T."/>
            <person name="Zeng Q."/>
            <person name="Berman J."/>
            <person name="Berriman M."/>
            <person name="Heitman J."/>
            <person name="Gow N.A."/>
            <person name="Lorenz M.C."/>
            <person name="Birren B.W."/>
            <person name="Kellis M."/>
            <person name="Cuomo C.A."/>
        </authorList>
    </citation>
    <scope>NUCLEOTIDE SEQUENCE [LARGE SCALE GENOMIC DNA]</scope>
    <source>
        <strain evidence="4">ATCC 11503 / BCRC 21390 / CBS 2605 / JCM 1781 / NBRC 1676 / NRRL YB-4239</strain>
    </source>
</reference>
<dbReference type="VEuPathDB" id="FungiDB:LELG_03917"/>
<protein>
    <recommendedName>
        <fullName evidence="5">Stretch-activated cation channel MID1</fullName>
    </recommendedName>
</protein>
<gene>
    <name evidence="3" type="ORF">LELG_03917</name>
</gene>
<keyword evidence="2" id="KW-0732">Signal</keyword>
<keyword evidence="4" id="KW-1185">Reference proteome</keyword>
<dbReference type="Proteomes" id="UP000001996">
    <property type="component" value="Unassembled WGS sequence"/>
</dbReference>
<dbReference type="HOGENOM" id="CLU_018731_1_0_1"/>
<dbReference type="OMA" id="YEILPCI"/>
<dbReference type="GeneID" id="5232233"/>
<dbReference type="InterPro" id="IPR024338">
    <property type="entry name" value="MID1/Yam8"/>
</dbReference>
<accession>A5E2T0</accession>
<dbReference type="Pfam" id="PF12929">
    <property type="entry name" value="Mid1"/>
    <property type="match status" value="1"/>
</dbReference>
<dbReference type="GO" id="GO:0098703">
    <property type="term" value="P:calcium ion import across plasma membrane"/>
    <property type="evidence" value="ECO:0007669"/>
    <property type="project" value="InterPro"/>
</dbReference>
<dbReference type="AlphaFoldDB" id="A5E2T0"/>
<evidence type="ECO:0000256" key="1">
    <source>
        <dbReference type="SAM" id="MobiDB-lite"/>
    </source>
</evidence>
<feature type="region of interest" description="Disordered" evidence="1">
    <location>
        <begin position="159"/>
        <end position="179"/>
    </location>
</feature>
<evidence type="ECO:0000313" key="4">
    <source>
        <dbReference type="Proteomes" id="UP000001996"/>
    </source>
</evidence>
<dbReference type="InParanoid" id="A5E2T0"/>
<dbReference type="KEGG" id="lel:PVL30_004741"/>
<evidence type="ECO:0008006" key="5">
    <source>
        <dbReference type="Google" id="ProtNLM"/>
    </source>
</evidence>
<name>A5E2T0_LODEL</name>
<dbReference type="OrthoDB" id="5405745at2759"/>
<dbReference type="PANTHER" id="PTHR39142:SF1">
    <property type="entry name" value="AEL197CP"/>
    <property type="match status" value="1"/>
</dbReference>
<dbReference type="EMBL" id="CH981528">
    <property type="protein sequence ID" value="EDK45738.1"/>
    <property type="molecule type" value="Genomic_DNA"/>
</dbReference>
<organism evidence="3 4">
    <name type="scientific">Lodderomyces elongisporus (strain ATCC 11503 / CBS 2605 / JCM 1781 / NBRC 1676 / NRRL YB-4239)</name>
    <name type="common">Yeast</name>
    <name type="synonym">Saccharomyces elongisporus</name>
    <dbReference type="NCBI Taxonomy" id="379508"/>
    <lineage>
        <taxon>Eukaryota</taxon>
        <taxon>Fungi</taxon>
        <taxon>Dikarya</taxon>
        <taxon>Ascomycota</taxon>
        <taxon>Saccharomycotina</taxon>
        <taxon>Pichiomycetes</taxon>
        <taxon>Debaryomycetaceae</taxon>
        <taxon>Candida/Lodderomyces clade</taxon>
        <taxon>Lodderomyces</taxon>
    </lineage>
</organism>
<feature type="chain" id="PRO_5002680066" description="Stretch-activated cation channel MID1" evidence="2">
    <location>
        <begin position="19"/>
        <end position="555"/>
    </location>
</feature>
<dbReference type="FunCoup" id="A5E2T0">
    <property type="interactions" value="40"/>
</dbReference>
<feature type="compositionally biased region" description="Low complexity" evidence="1">
    <location>
        <begin position="159"/>
        <end position="168"/>
    </location>
</feature>
<dbReference type="PANTHER" id="PTHR39142">
    <property type="entry name" value="MID1P"/>
    <property type="match status" value="1"/>
</dbReference>
<proteinExistence type="predicted"/>
<evidence type="ECO:0000256" key="2">
    <source>
        <dbReference type="SAM" id="SignalP"/>
    </source>
</evidence>
<evidence type="ECO:0000313" key="3">
    <source>
        <dbReference type="EMBL" id="EDK45738.1"/>
    </source>
</evidence>
<dbReference type="GO" id="GO:0005262">
    <property type="term" value="F:calcium channel activity"/>
    <property type="evidence" value="ECO:0007669"/>
    <property type="project" value="InterPro"/>
</dbReference>
<feature type="signal peptide" evidence="2">
    <location>
        <begin position="1"/>
        <end position="18"/>
    </location>
</feature>
<sequence>MLWIKLLVFLAISHFAQAFNEIQFPQFNDPIRFHHSDDSSPLNKSSITPKITHYDTRKDASSEGLQEFTPIRDTILQSQVNYYSFSVNSSSGLGEYYELLIFLSGNICTQPDNIEVNETSLAVYYSFNSTMFQNNEVGEMELFENGYFQALADLPIEPTSSTTTTSSGTGAGGAGGATTPAVANANDEKILYIAVRAPQNTNVTASWTYQIGVSQNDLVFQWDDRSFGSVVDTDDNLALIVTNNLTVYDGDSDSLNTSDSKYSLYIYSYEDKDYFAGMNNSWCAVRNGPALMGPWNIENSYTTRNGGLQQQFMIQGLNELTKYVAYIVADFEGTDFGGAVYHPFEFETMTNTACELIYDLSFCDRVAYSVPAPGDPEYNDDKSTIKELYDDYVKGLYTNFSKALQQVPCDTVPEAIYSNLRTCEDCAESYKNWLCAVSIPRCNTKNVTKGYVLRNLTNQRNDFIKHTINPSQDYYEVLPCVNVCHAIVRDCPADFGFMCPTKNESVSLSYYWDTFDNEQWPSCNYVGKFASQSSNAVKLLANWVLMVMVLSLHWL</sequence>
<dbReference type="eggNOG" id="ENOG502QTEW">
    <property type="taxonomic scope" value="Eukaryota"/>
</dbReference>
<dbReference type="STRING" id="379508.A5E2T0"/>